<dbReference type="InterPro" id="IPR015063">
    <property type="entry name" value="USP8_dimer"/>
</dbReference>
<dbReference type="Gene3D" id="1.20.58.80">
    <property type="entry name" value="Phosphotransferase system, lactose/cellobiose-type IIA subunit"/>
    <property type="match status" value="2"/>
</dbReference>
<name>A0A8S1C3A5_9INSE</name>
<evidence type="ECO:0000313" key="2">
    <source>
        <dbReference type="EMBL" id="CAB3363733.1"/>
    </source>
</evidence>
<evidence type="ECO:0000259" key="1">
    <source>
        <dbReference type="Pfam" id="PF08969"/>
    </source>
</evidence>
<keyword evidence="3" id="KW-1185">Reference proteome</keyword>
<dbReference type="AlphaFoldDB" id="A0A8S1C3A5"/>
<reference evidence="2 3" key="1">
    <citation type="submission" date="2020-04" db="EMBL/GenBank/DDBJ databases">
        <authorList>
            <person name="Alioto T."/>
            <person name="Alioto T."/>
            <person name="Gomez Garrido J."/>
        </authorList>
    </citation>
    <scope>NUCLEOTIDE SEQUENCE [LARGE SCALE GENOMIC DNA]</scope>
</reference>
<proteinExistence type="predicted"/>
<sequence>MASPASSFKMPQTLRFSSLKELNDEVKSLHKLIMKSPSARLIMQLAEAMPATAKDFLKKGDQEQAYIAFKRFTHLAMDIGRLPDADQEACKTIFDSARVMKCIKQADALAGILERRYKTADSVENNTRCEPTEVEIRSQQQQNARMESGVQPWCFLLSCFSAYKQPEQADNEPQVYQRTPRFSSINDLNNQVQIMHNLIMRTNPQSIMENAEKMLARAEEFLNKGDHEQAYIQFTRFTRLAKDISQLPDVDKEVCKSMFNKSSVGKCTKNAKKLSKILEKRYKTATEEKRHVENTVIATAKPSQK</sequence>
<gene>
    <name evidence="2" type="ORF">CLODIP_2_CD09976</name>
</gene>
<dbReference type="Pfam" id="PF08969">
    <property type="entry name" value="USP8_dimer"/>
    <property type="match status" value="2"/>
</dbReference>
<evidence type="ECO:0000313" key="3">
    <source>
        <dbReference type="Proteomes" id="UP000494165"/>
    </source>
</evidence>
<feature type="domain" description="USP8 dimerisation" evidence="1">
    <location>
        <begin position="183"/>
        <end position="284"/>
    </location>
</feature>
<feature type="domain" description="USP8 dimerisation" evidence="1">
    <location>
        <begin position="16"/>
        <end position="119"/>
    </location>
</feature>
<dbReference type="Proteomes" id="UP000494165">
    <property type="component" value="Unassembled WGS sequence"/>
</dbReference>
<protein>
    <recommendedName>
        <fullName evidence="1">USP8 dimerisation domain-containing protein</fullName>
    </recommendedName>
</protein>
<accession>A0A8S1C3A5</accession>
<dbReference type="GO" id="GO:0016579">
    <property type="term" value="P:protein deubiquitination"/>
    <property type="evidence" value="ECO:0007669"/>
    <property type="project" value="UniProtKB-ARBA"/>
</dbReference>
<dbReference type="SUPFAM" id="SSF140856">
    <property type="entry name" value="USP8 N-terminal domain-like"/>
    <property type="match status" value="2"/>
</dbReference>
<organism evidence="2 3">
    <name type="scientific">Cloeon dipterum</name>
    <dbReference type="NCBI Taxonomy" id="197152"/>
    <lineage>
        <taxon>Eukaryota</taxon>
        <taxon>Metazoa</taxon>
        <taxon>Ecdysozoa</taxon>
        <taxon>Arthropoda</taxon>
        <taxon>Hexapoda</taxon>
        <taxon>Insecta</taxon>
        <taxon>Pterygota</taxon>
        <taxon>Palaeoptera</taxon>
        <taxon>Ephemeroptera</taxon>
        <taxon>Pisciforma</taxon>
        <taxon>Baetidae</taxon>
        <taxon>Cloeon</taxon>
    </lineage>
</organism>
<dbReference type="EMBL" id="CADEPI010000013">
    <property type="protein sequence ID" value="CAB3363733.1"/>
    <property type="molecule type" value="Genomic_DNA"/>
</dbReference>
<comment type="caution">
    <text evidence="2">The sequence shown here is derived from an EMBL/GenBank/DDBJ whole genome shotgun (WGS) entry which is preliminary data.</text>
</comment>